<dbReference type="CDD" id="cd01518">
    <property type="entry name" value="RHOD_YceA"/>
    <property type="match status" value="1"/>
</dbReference>
<dbReference type="GO" id="GO:0016740">
    <property type="term" value="F:transferase activity"/>
    <property type="evidence" value="ECO:0007669"/>
    <property type="project" value="UniProtKB-KW"/>
</dbReference>
<dbReference type="AlphaFoldDB" id="S5DJC6"/>
<dbReference type="InterPro" id="IPR020936">
    <property type="entry name" value="TrhO"/>
</dbReference>
<dbReference type="EMBL" id="KC811115">
    <property type="protein sequence ID" value="AGQ18896.1"/>
    <property type="molecule type" value="Genomic_DNA"/>
</dbReference>
<evidence type="ECO:0000313" key="3">
    <source>
        <dbReference type="EMBL" id="AGQ18896.1"/>
    </source>
</evidence>
<sequence>MSVNDLDVLNIAGYKFEPLDDVEVLVPEFQSVCNKLELKGSVYLSPNGINFSLGGSEESIQQYVQFMEQDERFLNIPLKKTYSETQPFRRMKVRPKKEIISLGRDDINPRELTGGYVTPQELYTMYENKEDVIVLDTRNEYETRVGLFENAVDLQLDTFRDFPDAIEKLPEEYKNKQIVMYCTGGIRCEKASAVMLKAGFSDVKQLEGGVLDYFKETGGKYWNGDCFVFDERVALDTELNETEYIYCYICREPLSAKEKASPDFKINEYCPYCVTNIKENSQKS</sequence>
<evidence type="ECO:0000259" key="2">
    <source>
        <dbReference type="PROSITE" id="PS50206"/>
    </source>
</evidence>
<comment type="catalytic activity">
    <reaction evidence="1">
        <text>uridine(34) in tRNA + AH2 + O2 = 5-hydroxyuridine(34) in tRNA + A + H2O</text>
        <dbReference type="Rhea" id="RHEA:64224"/>
        <dbReference type="Rhea" id="RHEA-COMP:11727"/>
        <dbReference type="Rhea" id="RHEA-COMP:13381"/>
        <dbReference type="ChEBI" id="CHEBI:13193"/>
        <dbReference type="ChEBI" id="CHEBI:15377"/>
        <dbReference type="ChEBI" id="CHEBI:15379"/>
        <dbReference type="ChEBI" id="CHEBI:17499"/>
        <dbReference type="ChEBI" id="CHEBI:65315"/>
        <dbReference type="ChEBI" id="CHEBI:136877"/>
    </reaction>
</comment>
<dbReference type="Pfam" id="PF00581">
    <property type="entry name" value="Rhodanese"/>
    <property type="match status" value="1"/>
</dbReference>
<organism evidence="3">
    <name type="scientific">Candidatus Actinomarina minuta</name>
    <dbReference type="NCBI Taxonomy" id="1389454"/>
    <lineage>
        <taxon>Bacteria</taxon>
        <taxon>Bacillati</taxon>
        <taxon>Actinomycetota</taxon>
        <taxon>Actinomycetes</taxon>
        <taxon>Candidatus Actinomarinidae</taxon>
        <taxon>Candidatus Actinomarinales</taxon>
        <taxon>Candidatus Actinomarineae</taxon>
        <taxon>Candidatus Actinomarinaceae</taxon>
        <taxon>Candidatus Actinomarina</taxon>
    </lineage>
</organism>
<dbReference type="InterPro" id="IPR036873">
    <property type="entry name" value="Rhodanese-like_dom_sf"/>
</dbReference>
<feature type="domain" description="Rhodanese" evidence="2">
    <location>
        <begin position="128"/>
        <end position="222"/>
    </location>
</feature>
<dbReference type="Gene3D" id="3.40.250.10">
    <property type="entry name" value="Rhodanese-like domain"/>
    <property type="match status" value="1"/>
</dbReference>
<proteinExistence type="inferred from homology"/>
<dbReference type="HAMAP" id="MF_00469">
    <property type="entry name" value="TrhO"/>
    <property type="match status" value="1"/>
</dbReference>
<keyword evidence="1" id="KW-0819">tRNA processing</keyword>
<keyword evidence="1" id="KW-0560">Oxidoreductase</keyword>
<comment type="similarity">
    <text evidence="1">Belongs to the TrhO family.</text>
</comment>
<name>S5DJC6_9ACTN</name>
<gene>
    <name evidence="1" type="primary">trhO</name>
</gene>
<dbReference type="InterPro" id="IPR040503">
    <property type="entry name" value="TRHO_N"/>
</dbReference>
<dbReference type="EC" id="1.14.-.-" evidence="1"/>
<dbReference type="GO" id="GO:0006400">
    <property type="term" value="P:tRNA modification"/>
    <property type="evidence" value="ECO:0007669"/>
    <property type="project" value="UniProtKB-UniRule"/>
</dbReference>
<dbReference type="Pfam" id="PF17773">
    <property type="entry name" value="UPF0176_N"/>
    <property type="match status" value="1"/>
</dbReference>
<comment type="function">
    <text evidence="1">Catalyzes oxygen-dependent 5-hydroxyuridine (ho5U) modification at position 34 in tRNAs.</text>
</comment>
<protein>
    <recommendedName>
        <fullName evidence="1">tRNA uridine(34) hydroxylase</fullName>
        <ecNumber evidence="1">1.14.-.-</ecNumber>
    </recommendedName>
    <alternativeName>
        <fullName evidence="1">tRNA hydroxylation protein O</fullName>
    </alternativeName>
</protein>
<accession>S5DJC6</accession>
<dbReference type="PANTHER" id="PTHR43268">
    <property type="entry name" value="THIOSULFATE SULFURTRANSFERASE/RHODANESE-LIKE DOMAIN-CONTAINING PROTEIN 2"/>
    <property type="match status" value="1"/>
</dbReference>
<dbReference type="Gene3D" id="3.30.70.100">
    <property type="match status" value="1"/>
</dbReference>
<dbReference type="PANTHER" id="PTHR43268:SF3">
    <property type="entry name" value="RHODANESE-LIKE DOMAIN-CONTAINING PROTEIN 7-RELATED"/>
    <property type="match status" value="1"/>
</dbReference>
<dbReference type="SUPFAM" id="SSF52821">
    <property type="entry name" value="Rhodanese/Cell cycle control phosphatase"/>
    <property type="match status" value="1"/>
</dbReference>
<dbReference type="SMART" id="SM00450">
    <property type="entry name" value="RHOD"/>
    <property type="match status" value="1"/>
</dbReference>
<reference evidence="3" key="1">
    <citation type="journal article" date="2013" name="Sci. Rep.">
        <title>Metagenomics uncovers a new group of low GC and ultra-small marine Actinobacteria.</title>
        <authorList>
            <person name="Ghai R."/>
            <person name="Mizuno C.M."/>
            <person name="Picazo A."/>
            <person name="Camacho A."/>
            <person name="Rodriguez-Valera F."/>
        </authorList>
    </citation>
    <scope>NUCLEOTIDE SEQUENCE</scope>
</reference>
<dbReference type="GO" id="GO:0016705">
    <property type="term" value="F:oxidoreductase activity, acting on paired donors, with incorporation or reduction of molecular oxygen"/>
    <property type="evidence" value="ECO:0007669"/>
    <property type="project" value="UniProtKB-UniRule"/>
</dbReference>
<dbReference type="PROSITE" id="PS50206">
    <property type="entry name" value="RHODANESE_3"/>
    <property type="match status" value="1"/>
</dbReference>
<dbReference type="InterPro" id="IPR001763">
    <property type="entry name" value="Rhodanese-like_dom"/>
</dbReference>
<evidence type="ECO:0000256" key="1">
    <source>
        <dbReference type="HAMAP-Rule" id="MF_00469"/>
    </source>
</evidence>
<keyword evidence="3" id="KW-0808">Transferase</keyword>